<comment type="caution">
    <text evidence="1">The sequence shown here is derived from an EMBL/GenBank/DDBJ whole genome shotgun (WGS) entry which is preliminary data.</text>
</comment>
<evidence type="ECO:0000313" key="1">
    <source>
        <dbReference type="EMBL" id="KAF0756286.1"/>
    </source>
</evidence>
<keyword evidence="2" id="KW-1185">Reference proteome</keyword>
<dbReference type="PANTHER" id="PTHR19446">
    <property type="entry name" value="REVERSE TRANSCRIPTASES"/>
    <property type="match status" value="1"/>
</dbReference>
<dbReference type="AlphaFoldDB" id="A0A6G0YHV1"/>
<sequence length="128" mass="14589">MLTCDEIREVSWRIPSGKAPGPDGFPDVVIKAVATRKPEVLRDTFNECLKCGLFSRSWKVVKLVLLKKGEKPLEHPSSYRSICLLNTVGKLFERIIKRHLEKQLEESGYLSELQFGFRKGRSTVDAIK</sequence>
<name>A0A6G0YHV1_APHCR</name>
<reference evidence="1 2" key="1">
    <citation type="submission" date="2019-08" db="EMBL/GenBank/DDBJ databases">
        <title>Whole genome of Aphis craccivora.</title>
        <authorList>
            <person name="Voronova N.V."/>
            <person name="Shulinski R.S."/>
            <person name="Bandarenka Y.V."/>
            <person name="Zhorov D.G."/>
            <person name="Warner D."/>
        </authorList>
    </citation>
    <scope>NUCLEOTIDE SEQUENCE [LARGE SCALE GENOMIC DNA]</scope>
    <source>
        <strain evidence="1">180601</strain>
        <tissue evidence="1">Whole Body</tissue>
    </source>
</reference>
<gene>
    <name evidence="1" type="ORF">FWK35_00037281</name>
</gene>
<organism evidence="1 2">
    <name type="scientific">Aphis craccivora</name>
    <name type="common">Cowpea aphid</name>
    <dbReference type="NCBI Taxonomy" id="307492"/>
    <lineage>
        <taxon>Eukaryota</taxon>
        <taxon>Metazoa</taxon>
        <taxon>Ecdysozoa</taxon>
        <taxon>Arthropoda</taxon>
        <taxon>Hexapoda</taxon>
        <taxon>Insecta</taxon>
        <taxon>Pterygota</taxon>
        <taxon>Neoptera</taxon>
        <taxon>Paraneoptera</taxon>
        <taxon>Hemiptera</taxon>
        <taxon>Sternorrhyncha</taxon>
        <taxon>Aphidomorpha</taxon>
        <taxon>Aphidoidea</taxon>
        <taxon>Aphididae</taxon>
        <taxon>Aphidini</taxon>
        <taxon>Aphis</taxon>
        <taxon>Aphis</taxon>
    </lineage>
</organism>
<proteinExistence type="predicted"/>
<evidence type="ECO:0000313" key="2">
    <source>
        <dbReference type="Proteomes" id="UP000478052"/>
    </source>
</evidence>
<dbReference type="EMBL" id="VUJU01003891">
    <property type="protein sequence ID" value="KAF0756286.1"/>
    <property type="molecule type" value="Genomic_DNA"/>
</dbReference>
<accession>A0A6G0YHV1</accession>
<dbReference type="OrthoDB" id="6627439at2759"/>
<protein>
    <submittedName>
        <fullName evidence="1">Uncharacterized protein</fullName>
    </submittedName>
</protein>
<dbReference type="Proteomes" id="UP000478052">
    <property type="component" value="Unassembled WGS sequence"/>
</dbReference>